<evidence type="ECO:0000256" key="2">
    <source>
        <dbReference type="SAM" id="Phobius"/>
    </source>
</evidence>
<evidence type="ECO:0000256" key="1">
    <source>
        <dbReference type="SAM" id="MobiDB-lite"/>
    </source>
</evidence>
<comment type="caution">
    <text evidence="3">The sequence shown here is derived from an EMBL/GenBank/DDBJ whole genome shotgun (WGS) entry which is preliminary data.</text>
</comment>
<accession>A0A3S3QF12</accession>
<feature type="region of interest" description="Disordered" evidence="1">
    <location>
        <begin position="207"/>
        <end position="227"/>
    </location>
</feature>
<feature type="transmembrane region" description="Helical" evidence="2">
    <location>
        <begin position="292"/>
        <end position="313"/>
    </location>
</feature>
<gene>
    <name evidence="3" type="ORF">CKAN_01302000</name>
</gene>
<keyword evidence="2" id="KW-0472">Membrane</keyword>
<dbReference type="EMBL" id="QPKB01000005">
    <property type="protein sequence ID" value="RWR84226.1"/>
    <property type="molecule type" value="Genomic_DNA"/>
</dbReference>
<organism evidence="3 4">
    <name type="scientific">Cinnamomum micranthum f. kanehirae</name>
    <dbReference type="NCBI Taxonomy" id="337451"/>
    <lineage>
        <taxon>Eukaryota</taxon>
        <taxon>Viridiplantae</taxon>
        <taxon>Streptophyta</taxon>
        <taxon>Embryophyta</taxon>
        <taxon>Tracheophyta</taxon>
        <taxon>Spermatophyta</taxon>
        <taxon>Magnoliopsida</taxon>
        <taxon>Magnoliidae</taxon>
        <taxon>Laurales</taxon>
        <taxon>Lauraceae</taxon>
        <taxon>Cinnamomum</taxon>
    </lineage>
</organism>
<dbReference type="STRING" id="337451.A0A3S3QF12"/>
<dbReference type="Proteomes" id="UP000283530">
    <property type="component" value="Unassembled WGS sequence"/>
</dbReference>
<keyword evidence="4" id="KW-1185">Reference proteome</keyword>
<proteinExistence type="predicted"/>
<evidence type="ECO:0000313" key="4">
    <source>
        <dbReference type="Proteomes" id="UP000283530"/>
    </source>
</evidence>
<dbReference type="InterPro" id="IPR034571">
    <property type="entry name" value="APEM9"/>
</dbReference>
<protein>
    <submittedName>
        <fullName evidence="3">Protein APEM9 isoform X1</fullName>
    </submittedName>
</protein>
<dbReference type="OrthoDB" id="1919407at2759"/>
<reference evidence="3 4" key="1">
    <citation type="journal article" date="2019" name="Nat. Plants">
        <title>Stout camphor tree genome fills gaps in understanding of flowering plant genome evolution.</title>
        <authorList>
            <person name="Chaw S.M."/>
            <person name="Liu Y.C."/>
            <person name="Wu Y.W."/>
            <person name="Wang H.Y."/>
            <person name="Lin C.I."/>
            <person name="Wu C.S."/>
            <person name="Ke H.M."/>
            <person name="Chang L.Y."/>
            <person name="Hsu C.Y."/>
            <person name="Yang H.T."/>
            <person name="Sudianto E."/>
            <person name="Hsu M.H."/>
            <person name="Wu K.P."/>
            <person name="Wang L.N."/>
            <person name="Leebens-Mack J.H."/>
            <person name="Tsai I.J."/>
        </authorList>
    </citation>
    <scope>NUCLEOTIDE SEQUENCE [LARGE SCALE GENOMIC DNA]</scope>
    <source>
        <strain evidence="4">cv. Chaw 1501</strain>
        <tissue evidence="3">Young leaves</tissue>
    </source>
</reference>
<keyword evidence="2" id="KW-1133">Transmembrane helix</keyword>
<name>A0A3S3QF12_9MAGN</name>
<dbReference type="PANTHER" id="PTHR36361:SF1">
    <property type="entry name" value="PROTEIN APEM9"/>
    <property type="match status" value="1"/>
</dbReference>
<keyword evidence="2" id="KW-0812">Transmembrane</keyword>
<sequence>MARSPVSATWQEIELSESYLVCCMFEEAATLASSILQCLCDTGSTEGAEHVQSDDMMESAGMVFVQSSKELGRTSDLFDELKALFGSVTAIPVEVLLTGACFQISEGCSSGLQAVLEEFLGKWKYVNAQSYVLTNVEMQRTSERCPVCSVLETEKYLKVAEVYAVTLLGMFLRDTELAITWVEKAELPEEKRQEMLRRLRSLYPLKDSKSSLRPGTPEIEERGRGDATIGTKSSISGSEQLSNAFKAQKTLNGDITKPAISKASHHRHLLEQLVPCFWWYRTVTLKFGNARFVLTQGRIVLWSTFILFIYYLFRSKGAVFKRIALRQAASAKKALVDAWQLAFSVQVNPLAAVQPLPAAPRGGGR</sequence>
<evidence type="ECO:0000313" key="3">
    <source>
        <dbReference type="EMBL" id="RWR84226.1"/>
    </source>
</evidence>
<dbReference type="AlphaFoldDB" id="A0A3S3QF12"/>
<dbReference type="GO" id="GO:0015919">
    <property type="term" value="P:peroxisomal membrane transport"/>
    <property type="evidence" value="ECO:0007669"/>
    <property type="project" value="InterPro"/>
</dbReference>
<dbReference type="PANTHER" id="PTHR36361">
    <property type="entry name" value="PROTEIN APEM9"/>
    <property type="match status" value="1"/>
</dbReference>